<dbReference type="Proteomes" id="UP001652640">
    <property type="component" value="Chromosome 28"/>
</dbReference>
<sequence length="100" mass="11163">MAKCLLLLLLAVLSSQLGLLQALECFQCYRVNASGVCESRGGTCQTKENQQCFLRKIYEGGKLSYGHQGCSQLCIPMKLFNLNIIVEYKCCQDSPLCNKF</sequence>
<feature type="signal peptide" evidence="1">
    <location>
        <begin position="1"/>
        <end position="22"/>
    </location>
</feature>
<dbReference type="CDD" id="cd23628">
    <property type="entry name" value="TFP_LU_ECD_SP10_like"/>
    <property type="match status" value="1"/>
</dbReference>
<name>A0A6J0W840_ODOVR</name>
<evidence type="ECO:0000313" key="4">
    <source>
        <dbReference type="RefSeq" id="XP_020733341.1"/>
    </source>
</evidence>
<keyword evidence="3" id="KW-1185">Reference proteome</keyword>
<accession>A0A6J0W840</accession>
<organism evidence="3 4">
    <name type="scientific">Odocoileus virginianus</name>
    <name type="common">White-tailed deer</name>
    <dbReference type="NCBI Taxonomy" id="9874"/>
    <lineage>
        <taxon>Eukaryota</taxon>
        <taxon>Metazoa</taxon>
        <taxon>Chordata</taxon>
        <taxon>Craniata</taxon>
        <taxon>Vertebrata</taxon>
        <taxon>Euteleostomi</taxon>
        <taxon>Mammalia</taxon>
        <taxon>Eutheria</taxon>
        <taxon>Laurasiatheria</taxon>
        <taxon>Artiodactyla</taxon>
        <taxon>Ruminantia</taxon>
        <taxon>Pecora</taxon>
        <taxon>Cervidae</taxon>
        <taxon>Odocoileinae</taxon>
        <taxon>Odocoileus</taxon>
    </lineage>
</organism>
<dbReference type="InParanoid" id="A0A6J0W840"/>
<protein>
    <submittedName>
        <fullName evidence="4">Secreted protein of Ly-6 domain 1-like</fullName>
    </submittedName>
</protein>
<feature type="chain" id="PRO_5027042771" evidence="1">
    <location>
        <begin position="23"/>
        <end position="100"/>
    </location>
</feature>
<dbReference type="AlphaFoldDB" id="A0A6J0W840"/>
<reference evidence="3" key="1">
    <citation type="journal article" date="2022" name="J. Hered.">
        <title>A De Novo Chromosome-Level Genome Assembly of the White-Tailed Deer, Odocoileus Virginianus.</title>
        <authorList>
            <person name="London E.W."/>
            <person name="Roca A.L."/>
            <person name="Novakofski J.E."/>
            <person name="Mateus-Pinilla N.E."/>
        </authorList>
    </citation>
    <scope>NUCLEOTIDE SEQUENCE [LARGE SCALE GENOMIC DNA]</scope>
</reference>
<dbReference type="Pfam" id="PF00021">
    <property type="entry name" value="UPAR_LY6"/>
    <property type="match status" value="1"/>
</dbReference>
<proteinExistence type="predicted"/>
<feature type="domain" description="UPAR/Ly6" evidence="2">
    <location>
        <begin position="21"/>
        <end position="99"/>
    </location>
</feature>
<evidence type="ECO:0000259" key="2">
    <source>
        <dbReference type="Pfam" id="PF00021"/>
    </source>
</evidence>
<dbReference type="InterPro" id="IPR016054">
    <property type="entry name" value="LY6_UPA_recep-like"/>
</dbReference>
<dbReference type="GeneID" id="110127451"/>
<evidence type="ECO:0000256" key="1">
    <source>
        <dbReference type="SAM" id="SignalP"/>
    </source>
</evidence>
<gene>
    <name evidence="4" type="primary">LOC110127451</name>
</gene>
<reference evidence="4" key="2">
    <citation type="submission" date="2025-08" db="UniProtKB">
        <authorList>
            <consortium name="RefSeq"/>
        </authorList>
    </citation>
    <scope>IDENTIFICATION</scope>
    <source>
        <tissue evidence="4">Tongue muscle</tissue>
    </source>
</reference>
<dbReference type="FunCoup" id="A0A6J0W840">
    <property type="interactions" value="33"/>
</dbReference>
<evidence type="ECO:0000313" key="3">
    <source>
        <dbReference type="Proteomes" id="UP001652640"/>
    </source>
</evidence>
<dbReference type="KEGG" id="ovr:110127451"/>
<dbReference type="RefSeq" id="XP_020733341.1">
    <property type="nucleotide sequence ID" value="XM_020877682.2"/>
</dbReference>
<keyword evidence="1" id="KW-0732">Signal</keyword>
<dbReference type="OrthoDB" id="4779276at2759"/>